<dbReference type="InterPro" id="IPR002477">
    <property type="entry name" value="Peptidoglycan-bd-like"/>
</dbReference>
<evidence type="ECO:0000313" key="5">
    <source>
        <dbReference type="Proteomes" id="UP000030208"/>
    </source>
</evidence>
<dbReference type="OrthoDB" id="6218at10239"/>
<dbReference type="GeneID" id="24607701"/>
<dbReference type="CDD" id="cd14845">
    <property type="entry name" value="L-Ala-D-Glu_peptidase_like"/>
    <property type="match status" value="1"/>
</dbReference>
<dbReference type="InterPro" id="IPR036366">
    <property type="entry name" value="PGBDSf"/>
</dbReference>
<dbReference type="RefSeq" id="YP_009151490.1">
    <property type="nucleotide sequence ID" value="NC_027372.1"/>
</dbReference>
<accession>A0A0A0RNQ7</accession>
<dbReference type="PANTHER" id="PTHR34385:SF1">
    <property type="entry name" value="PEPTIDOGLYCAN L-ALANYL-D-GLUTAMATE ENDOPEPTIDASE CWLK"/>
    <property type="match status" value="1"/>
</dbReference>
<dbReference type="GO" id="GO:0008233">
    <property type="term" value="F:peptidase activity"/>
    <property type="evidence" value="ECO:0007669"/>
    <property type="project" value="InterPro"/>
</dbReference>
<protein>
    <submittedName>
        <fullName evidence="4">Peptidase</fullName>
    </submittedName>
</protein>
<feature type="domain" description="Peptidoglycan binding-like" evidence="2">
    <location>
        <begin position="211"/>
        <end position="250"/>
    </location>
</feature>
<gene>
    <name evidence="4" type="ORF">CPT_Pascal22</name>
</gene>
<dbReference type="SUPFAM" id="SSF55166">
    <property type="entry name" value="Hedgehog/DD-peptidase"/>
    <property type="match status" value="1"/>
</dbReference>
<dbReference type="KEGG" id="vg:24607701"/>
<feature type="region of interest" description="Disordered" evidence="1">
    <location>
        <begin position="156"/>
        <end position="175"/>
    </location>
</feature>
<dbReference type="InterPro" id="IPR039561">
    <property type="entry name" value="Peptidase_M15C"/>
</dbReference>
<dbReference type="PANTHER" id="PTHR34385">
    <property type="entry name" value="D-ALANYL-D-ALANINE CARBOXYPEPTIDASE"/>
    <property type="match status" value="1"/>
</dbReference>
<keyword evidence="5" id="KW-1185">Reference proteome</keyword>
<dbReference type="InterPro" id="IPR052179">
    <property type="entry name" value="DD-CPase-like"/>
</dbReference>
<reference evidence="4 5" key="1">
    <citation type="journal article" date="2015" name="Genome Announc.">
        <title>Complete Genome of Bacillus megaterium Podophage Pascal.</title>
        <authorList>
            <person name="Snowden J.D."/>
            <person name="Vega Gonzalez A.E."/>
            <person name="Maroun J.W."/>
            <person name="Hernandez A.C."/>
            <person name="Kuty Everett G.F."/>
        </authorList>
    </citation>
    <scope>NUCLEOTIDE SEQUENCE [LARGE SCALE GENOMIC DNA]</scope>
</reference>
<dbReference type="SUPFAM" id="SSF47090">
    <property type="entry name" value="PGBD-like"/>
    <property type="match status" value="1"/>
</dbReference>
<evidence type="ECO:0000259" key="2">
    <source>
        <dbReference type="Pfam" id="PF01471"/>
    </source>
</evidence>
<evidence type="ECO:0000256" key="1">
    <source>
        <dbReference type="SAM" id="MobiDB-lite"/>
    </source>
</evidence>
<dbReference type="Proteomes" id="UP000030208">
    <property type="component" value="Segment"/>
</dbReference>
<dbReference type="InterPro" id="IPR036365">
    <property type="entry name" value="PGBD-like_sf"/>
</dbReference>
<sequence>MAYSLNDLISKASNHEKMKGVHPLVKEKFLQVVTRAYNELGYKLVLAEGYRSVARQNELYAQGRTKKYDENGKRLYIVTNARGGSSYHNFGLAVDFAVLDPKNENKLDYTDSKYRQVGKIGKALGLEWGGDWKKIYDAPHFQITFGLTLAQLRAGAKPPKGSTEKPASSPKLPEKHCAVDDLTPLVPYPGILKQGSKGINVKRVQRAAGMPESLIDGVYGARTKSYVQAYQTKHKLVADGITGLKTWNMMF</sequence>
<dbReference type="Pfam" id="PF01471">
    <property type="entry name" value="PG_binding_1"/>
    <property type="match status" value="1"/>
</dbReference>
<dbReference type="Gene3D" id="1.10.101.10">
    <property type="entry name" value="PGBD-like superfamily/PGBD"/>
    <property type="match status" value="1"/>
</dbReference>
<dbReference type="EMBL" id="KM236247">
    <property type="protein sequence ID" value="AIW03657.1"/>
    <property type="molecule type" value="Genomic_DNA"/>
</dbReference>
<organism evidence="4 5">
    <name type="scientific">Bacillus phage Pascal</name>
    <dbReference type="NCBI Taxonomy" id="1540092"/>
    <lineage>
        <taxon>Viruses</taxon>
        <taxon>Duplodnaviria</taxon>
        <taxon>Heunggongvirae</taxon>
        <taxon>Uroviricota</taxon>
        <taxon>Caudoviricetes</taxon>
        <taxon>Pagevirus</taxon>
        <taxon>Pagevirus pascal</taxon>
    </lineage>
</organism>
<feature type="domain" description="Peptidase M15C" evidence="3">
    <location>
        <begin position="81"/>
        <end position="143"/>
    </location>
</feature>
<name>A0A0A0RNQ7_9CAUD</name>
<dbReference type="InterPro" id="IPR009045">
    <property type="entry name" value="Zn_M74/Hedgehog-like"/>
</dbReference>
<evidence type="ECO:0000259" key="3">
    <source>
        <dbReference type="Pfam" id="PF13539"/>
    </source>
</evidence>
<dbReference type="Gene3D" id="3.30.1380.10">
    <property type="match status" value="1"/>
</dbReference>
<proteinExistence type="predicted"/>
<evidence type="ECO:0000313" key="4">
    <source>
        <dbReference type="EMBL" id="AIW03657.1"/>
    </source>
</evidence>
<dbReference type="Pfam" id="PF13539">
    <property type="entry name" value="Peptidase_M15_4"/>
    <property type="match status" value="1"/>
</dbReference>